<proteinExistence type="predicted"/>
<sequence>MTPAISGSNHSIQSNGSGPGYSIHKSKRQECQPRGESQMKNSRTSTSSQRLASTFDTLIESPEAEITAIAVVRPELLSTGNNRDIPVSVQVLVYGSKTERVETSPKSLDRHHELIYSSEEVHGARKDRGTSEGLDTNVLQKTSPTDKILVEKPEHVIREPEEIGPRKGKQHSGRSSSSASKNPPQQVPKNAQANPKDQPQGQSKGKGKVKAQVEKALPAELQYSQEREDSHGQFVQYGKSSDGIQKQGRGKIEPIFSK</sequence>
<organism evidence="2 3">
    <name type="scientific">Austropuccinia psidii MF-1</name>
    <dbReference type="NCBI Taxonomy" id="1389203"/>
    <lineage>
        <taxon>Eukaryota</taxon>
        <taxon>Fungi</taxon>
        <taxon>Dikarya</taxon>
        <taxon>Basidiomycota</taxon>
        <taxon>Pucciniomycotina</taxon>
        <taxon>Pucciniomycetes</taxon>
        <taxon>Pucciniales</taxon>
        <taxon>Sphaerophragmiaceae</taxon>
        <taxon>Austropuccinia</taxon>
    </lineage>
</organism>
<dbReference type="AlphaFoldDB" id="A0A9Q3DP61"/>
<accession>A0A9Q3DP61</accession>
<feature type="compositionally biased region" description="Polar residues" evidence="1">
    <location>
        <begin position="173"/>
        <end position="203"/>
    </location>
</feature>
<protein>
    <submittedName>
        <fullName evidence="2">Uncharacterized protein</fullName>
    </submittedName>
</protein>
<comment type="caution">
    <text evidence="2">The sequence shown here is derived from an EMBL/GenBank/DDBJ whole genome shotgun (WGS) entry which is preliminary data.</text>
</comment>
<feature type="compositionally biased region" description="Basic and acidic residues" evidence="1">
    <location>
        <begin position="148"/>
        <end position="165"/>
    </location>
</feature>
<evidence type="ECO:0000313" key="3">
    <source>
        <dbReference type="Proteomes" id="UP000765509"/>
    </source>
</evidence>
<feature type="compositionally biased region" description="Polar residues" evidence="1">
    <location>
        <begin position="133"/>
        <end position="145"/>
    </location>
</feature>
<evidence type="ECO:0000313" key="2">
    <source>
        <dbReference type="EMBL" id="MBW0506759.1"/>
    </source>
</evidence>
<feature type="region of interest" description="Disordered" evidence="1">
    <location>
        <begin position="1"/>
        <end position="56"/>
    </location>
</feature>
<gene>
    <name evidence="2" type="ORF">O181_046474</name>
</gene>
<feature type="compositionally biased region" description="Basic and acidic residues" evidence="1">
    <location>
        <begin position="99"/>
        <end position="130"/>
    </location>
</feature>
<dbReference type="EMBL" id="AVOT02019289">
    <property type="protein sequence ID" value="MBW0506759.1"/>
    <property type="molecule type" value="Genomic_DNA"/>
</dbReference>
<name>A0A9Q3DP61_9BASI</name>
<evidence type="ECO:0000256" key="1">
    <source>
        <dbReference type="SAM" id="MobiDB-lite"/>
    </source>
</evidence>
<feature type="compositionally biased region" description="Polar residues" evidence="1">
    <location>
        <begin position="1"/>
        <end position="16"/>
    </location>
</feature>
<feature type="region of interest" description="Disordered" evidence="1">
    <location>
        <begin position="99"/>
        <end position="258"/>
    </location>
</feature>
<dbReference type="Proteomes" id="UP000765509">
    <property type="component" value="Unassembled WGS sequence"/>
</dbReference>
<keyword evidence="3" id="KW-1185">Reference proteome</keyword>
<feature type="compositionally biased region" description="Polar residues" evidence="1">
    <location>
        <begin position="38"/>
        <end position="56"/>
    </location>
</feature>
<reference evidence="2" key="1">
    <citation type="submission" date="2021-03" db="EMBL/GenBank/DDBJ databases">
        <title>Draft genome sequence of rust myrtle Austropuccinia psidii MF-1, a brazilian biotype.</title>
        <authorList>
            <person name="Quecine M.C."/>
            <person name="Pachon D.M.R."/>
            <person name="Bonatelli M.L."/>
            <person name="Correr F.H."/>
            <person name="Franceschini L.M."/>
            <person name="Leite T.F."/>
            <person name="Margarido G.R.A."/>
            <person name="Almeida C.A."/>
            <person name="Ferrarezi J.A."/>
            <person name="Labate C.A."/>
        </authorList>
    </citation>
    <scope>NUCLEOTIDE SEQUENCE</scope>
    <source>
        <strain evidence="2">MF-1</strain>
    </source>
</reference>